<dbReference type="PROSITE" id="PS01094">
    <property type="entry name" value="UPF0076"/>
    <property type="match status" value="1"/>
</dbReference>
<accession>A0A5R9QBP1</accession>
<dbReference type="EMBL" id="QLAG01000027">
    <property type="protein sequence ID" value="TLX62095.1"/>
    <property type="molecule type" value="Genomic_DNA"/>
</dbReference>
<sequence length="117" mass="12627">MTLQRIESNPRLSAAVTYADLVLLAGQVPDDRSLDAAGQTREVLAKIDRLLEAAGSNRSRLLSAQIWLKDIDADFAAMNQAWSAWLPEGCAPARATVQARLASPQVLVEIMVIAARA</sequence>
<dbReference type="SUPFAM" id="SSF55298">
    <property type="entry name" value="YjgF-like"/>
    <property type="match status" value="1"/>
</dbReference>
<keyword evidence="3" id="KW-1185">Reference proteome</keyword>
<dbReference type="Proteomes" id="UP000306753">
    <property type="component" value="Unassembled WGS sequence"/>
</dbReference>
<comment type="similarity">
    <text evidence="1">Belongs to the RutC family.</text>
</comment>
<reference evidence="2 3" key="1">
    <citation type="journal article" date="2017" name="Eur. J. Clin. Microbiol. Infect. Dis.">
        <title>Uncommonly isolated clinical Pseudomonas: identification and phylogenetic assignation.</title>
        <authorList>
            <person name="Mulet M."/>
            <person name="Gomila M."/>
            <person name="Ramirez A."/>
            <person name="Cardew S."/>
            <person name="Moore E.R."/>
            <person name="Lalucat J."/>
            <person name="Garcia-Valdes E."/>
        </authorList>
    </citation>
    <scope>NUCLEOTIDE SEQUENCE [LARGE SCALE GENOMIC DNA]</scope>
    <source>
        <strain evidence="2 3">SD129</strain>
    </source>
</reference>
<evidence type="ECO:0000313" key="3">
    <source>
        <dbReference type="Proteomes" id="UP000306753"/>
    </source>
</evidence>
<dbReference type="PANTHER" id="PTHR47328:SF1">
    <property type="entry name" value="RUTC FAMILY PROTEIN YOAB"/>
    <property type="match status" value="1"/>
</dbReference>
<name>A0A5R9QBP1_9GAMM</name>
<protein>
    <submittedName>
        <fullName evidence="2">RidA family protein</fullName>
    </submittedName>
</protein>
<dbReference type="RefSeq" id="WP_138409000.1">
    <property type="nucleotide sequence ID" value="NZ_QLAE01000021.1"/>
</dbReference>
<dbReference type="InterPro" id="IPR035959">
    <property type="entry name" value="RutC-like_sf"/>
</dbReference>
<organism evidence="2 3">
    <name type="scientific">Stutzerimonas nosocomialis</name>
    <dbReference type="NCBI Taxonomy" id="1056496"/>
    <lineage>
        <taxon>Bacteria</taxon>
        <taxon>Pseudomonadati</taxon>
        <taxon>Pseudomonadota</taxon>
        <taxon>Gammaproteobacteria</taxon>
        <taxon>Pseudomonadales</taxon>
        <taxon>Pseudomonadaceae</taxon>
        <taxon>Stutzerimonas</taxon>
    </lineage>
</organism>
<dbReference type="PANTHER" id="PTHR47328">
    <property type="match status" value="1"/>
</dbReference>
<dbReference type="AlphaFoldDB" id="A0A5R9QBP1"/>
<dbReference type="Pfam" id="PF01042">
    <property type="entry name" value="Ribonuc_L-PSP"/>
    <property type="match status" value="1"/>
</dbReference>
<proteinExistence type="inferred from homology"/>
<dbReference type="OrthoDB" id="6899345at2"/>
<dbReference type="InterPro" id="IPR019897">
    <property type="entry name" value="RidA_CS"/>
</dbReference>
<dbReference type="Gene3D" id="3.30.1330.40">
    <property type="entry name" value="RutC-like"/>
    <property type="match status" value="1"/>
</dbReference>
<evidence type="ECO:0000313" key="2">
    <source>
        <dbReference type="EMBL" id="TLX62095.1"/>
    </source>
</evidence>
<comment type="caution">
    <text evidence="2">The sequence shown here is derived from an EMBL/GenBank/DDBJ whole genome shotgun (WGS) entry which is preliminary data.</text>
</comment>
<dbReference type="InterPro" id="IPR035709">
    <property type="entry name" value="YoaB-like"/>
</dbReference>
<gene>
    <name evidence="2" type="ORF">DN820_17960</name>
</gene>
<dbReference type="InterPro" id="IPR006175">
    <property type="entry name" value="YjgF/YER057c/UK114"/>
</dbReference>
<evidence type="ECO:0000256" key="1">
    <source>
        <dbReference type="ARBA" id="ARBA00010552"/>
    </source>
</evidence>
<dbReference type="CDD" id="cd06150">
    <property type="entry name" value="YjgF_YER057c_UK114_like_2"/>
    <property type="match status" value="1"/>
</dbReference>